<name>A0A9P9FT57_9HYPO</name>
<feature type="transmembrane region" description="Helical" evidence="8">
    <location>
        <begin position="291"/>
        <end position="311"/>
    </location>
</feature>
<dbReference type="Gene3D" id="1.20.1250.20">
    <property type="entry name" value="MFS general substrate transporter like domains"/>
    <property type="match status" value="2"/>
</dbReference>
<evidence type="ECO:0000256" key="1">
    <source>
        <dbReference type="ARBA" id="ARBA00004141"/>
    </source>
</evidence>
<comment type="subcellular location">
    <subcellularLocation>
        <location evidence="1">Membrane</location>
        <topology evidence="1">Multi-pass membrane protein</topology>
    </subcellularLocation>
</comment>
<feature type="transmembrane region" description="Helical" evidence="8">
    <location>
        <begin position="383"/>
        <end position="403"/>
    </location>
</feature>
<evidence type="ECO:0000259" key="9">
    <source>
        <dbReference type="PROSITE" id="PS50850"/>
    </source>
</evidence>
<proteinExistence type="predicted"/>
<feature type="domain" description="Major facilitator superfamily (MFS) profile" evidence="9">
    <location>
        <begin position="57"/>
        <end position="476"/>
    </location>
</feature>
<evidence type="ECO:0000256" key="6">
    <source>
        <dbReference type="ARBA" id="ARBA00023180"/>
    </source>
</evidence>
<evidence type="ECO:0000256" key="7">
    <source>
        <dbReference type="SAM" id="MobiDB-lite"/>
    </source>
</evidence>
<evidence type="ECO:0000256" key="8">
    <source>
        <dbReference type="SAM" id="Phobius"/>
    </source>
</evidence>
<dbReference type="PROSITE" id="PS50850">
    <property type="entry name" value="MFS"/>
    <property type="match status" value="1"/>
</dbReference>
<evidence type="ECO:0000256" key="2">
    <source>
        <dbReference type="ARBA" id="ARBA00022448"/>
    </source>
</evidence>
<dbReference type="FunFam" id="1.20.1250.20:FF:000057">
    <property type="entry name" value="MFS general substrate transporter"/>
    <property type="match status" value="1"/>
</dbReference>
<dbReference type="InterPro" id="IPR020846">
    <property type="entry name" value="MFS_dom"/>
</dbReference>
<feature type="transmembrane region" description="Helical" evidence="8">
    <location>
        <begin position="415"/>
        <end position="436"/>
    </location>
</feature>
<evidence type="ECO:0000256" key="5">
    <source>
        <dbReference type="ARBA" id="ARBA00023136"/>
    </source>
</evidence>
<keyword evidence="6" id="KW-0325">Glycoprotein</keyword>
<dbReference type="OrthoDB" id="2962993at2759"/>
<dbReference type="EMBL" id="JAGMUV010000001">
    <property type="protein sequence ID" value="KAH7176658.1"/>
    <property type="molecule type" value="Genomic_DNA"/>
</dbReference>
<dbReference type="GO" id="GO:0022857">
    <property type="term" value="F:transmembrane transporter activity"/>
    <property type="evidence" value="ECO:0007669"/>
    <property type="project" value="InterPro"/>
</dbReference>
<evidence type="ECO:0000313" key="10">
    <source>
        <dbReference type="EMBL" id="KAH7176658.1"/>
    </source>
</evidence>
<feature type="transmembrane region" description="Helical" evidence="8">
    <location>
        <begin position="323"/>
        <end position="345"/>
    </location>
</feature>
<feature type="transmembrane region" description="Helical" evidence="8">
    <location>
        <begin position="183"/>
        <end position="204"/>
    </location>
</feature>
<feature type="transmembrane region" description="Helical" evidence="8">
    <location>
        <begin position="93"/>
        <end position="111"/>
    </location>
</feature>
<feature type="transmembrane region" description="Helical" evidence="8">
    <location>
        <begin position="53"/>
        <end position="70"/>
    </location>
</feature>
<feature type="transmembrane region" description="Helical" evidence="8">
    <location>
        <begin position="149"/>
        <end position="171"/>
    </location>
</feature>
<evidence type="ECO:0000256" key="4">
    <source>
        <dbReference type="ARBA" id="ARBA00022989"/>
    </source>
</evidence>
<dbReference type="SUPFAM" id="SSF103473">
    <property type="entry name" value="MFS general substrate transporter"/>
    <property type="match status" value="1"/>
</dbReference>
<dbReference type="GO" id="GO:0016020">
    <property type="term" value="C:membrane"/>
    <property type="evidence" value="ECO:0007669"/>
    <property type="project" value="UniProtKB-SubCell"/>
</dbReference>
<keyword evidence="4 8" id="KW-1133">Transmembrane helix</keyword>
<dbReference type="PANTHER" id="PTHR43791:SF38">
    <property type="entry name" value="MAJOR FACILITATOR SUPERFAMILY (MFS) PROFILE DOMAIN-CONTAINING PROTEIN"/>
    <property type="match status" value="1"/>
</dbReference>
<accession>A0A9P9FT57</accession>
<evidence type="ECO:0000313" key="11">
    <source>
        <dbReference type="Proteomes" id="UP000738349"/>
    </source>
</evidence>
<comment type="caution">
    <text evidence="10">The sequence shown here is derived from an EMBL/GenBank/DDBJ whole genome shotgun (WGS) entry which is preliminary data.</text>
</comment>
<feature type="transmembrane region" description="Helical" evidence="8">
    <location>
        <begin position="357"/>
        <end position="377"/>
    </location>
</feature>
<evidence type="ECO:0000256" key="3">
    <source>
        <dbReference type="ARBA" id="ARBA00022692"/>
    </source>
</evidence>
<feature type="transmembrane region" description="Helical" evidence="8">
    <location>
        <begin position="216"/>
        <end position="240"/>
    </location>
</feature>
<dbReference type="AlphaFoldDB" id="A0A9P9FT57"/>
<gene>
    <name evidence="10" type="ORF">EDB81DRAFT_46374</name>
</gene>
<keyword evidence="2" id="KW-0813">Transport</keyword>
<keyword evidence="11" id="KW-1185">Reference proteome</keyword>
<sequence>MATFAADKDNMSEHREERVSDAEAQKNPMANIDPALADYVPGTDEEKALVRKIDLFLLPTIWLMYLLSYMDRTNIGNAKIAGMADDLGMDSNMYSVTLVVFFIGYVLCEVPSNMILARTRPSIFLPTIMFVWGLVTVGMGWVPTYHGLIGFRVVVGVLEAGFAPGVLLLLSSWYKKSEQSKRFAVYISAAILSGAFGGLLAGAITEGMDGIKGLAGWRWLFIVEGAATSAWSLVAAFILLDFPANTKRLTDAERRLAILRLKSEALVHTEDQPELGHLGALKVALTNWRTWLFVVGYMAIVGSSTLSYFYPTLVNGLGYDSHIAQYMTIPIYICAFVCTALTGIFMDRHPSKRGFVLGAWLSIAMLCAIIICAVYNFKARYALLVIMASALWSSNGLALSYTSSTFSEAPAEVRAILLAFVNAMGNLAQIYGAYLFPSDDQPKYLMGFGVISGLCFTGVAAYLSLGVLLKKWPVRK</sequence>
<keyword evidence="5 8" id="KW-0472">Membrane</keyword>
<dbReference type="InterPro" id="IPR036259">
    <property type="entry name" value="MFS_trans_sf"/>
</dbReference>
<organism evidence="10 11">
    <name type="scientific">Dactylonectria macrodidyma</name>
    <dbReference type="NCBI Taxonomy" id="307937"/>
    <lineage>
        <taxon>Eukaryota</taxon>
        <taxon>Fungi</taxon>
        <taxon>Dikarya</taxon>
        <taxon>Ascomycota</taxon>
        <taxon>Pezizomycotina</taxon>
        <taxon>Sordariomycetes</taxon>
        <taxon>Hypocreomycetidae</taxon>
        <taxon>Hypocreales</taxon>
        <taxon>Nectriaceae</taxon>
        <taxon>Dactylonectria</taxon>
    </lineage>
</organism>
<feature type="region of interest" description="Disordered" evidence="7">
    <location>
        <begin position="1"/>
        <end position="25"/>
    </location>
</feature>
<reference evidence="10" key="1">
    <citation type="journal article" date="2021" name="Nat. Commun.">
        <title>Genetic determinants of endophytism in the Arabidopsis root mycobiome.</title>
        <authorList>
            <person name="Mesny F."/>
            <person name="Miyauchi S."/>
            <person name="Thiergart T."/>
            <person name="Pickel B."/>
            <person name="Atanasova L."/>
            <person name="Karlsson M."/>
            <person name="Huettel B."/>
            <person name="Barry K.W."/>
            <person name="Haridas S."/>
            <person name="Chen C."/>
            <person name="Bauer D."/>
            <person name="Andreopoulos W."/>
            <person name="Pangilinan J."/>
            <person name="LaButti K."/>
            <person name="Riley R."/>
            <person name="Lipzen A."/>
            <person name="Clum A."/>
            <person name="Drula E."/>
            <person name="Henrissat B."/>
            <person name="Kohler A."/>
            <person name="Grigoriev I.V."/>
            <person name="Martin F.M."/>
            <person name="Hacquard S."/>
        </authorList>
    </citation>
    <scope>NUCLEOTIDE SEQUENCE</scope>
    <source>
        <strain evidence="10">MPI-CAGE-AT-0147</strain>
    </source>
</reference>
<dbReference type="Pfam" id="PF07690">
    <property type="entry name" value="MFS_1"/>
    <property type="match status" value="1"/>
</dbReference>
<dbReference type="PANTHER" id="PTHR43791">
    <property type="entry name" value="PERMEASE-RELATED"/>
    <property type="match status" value="1"/>
</dbReference>
<feature type="transmembrane region" description="Helical" evidence="8">
    <location>
        <begin position="448"/>
        <end position="469"/>
    </location>
</feature>
<feature type="compositionally biased region" description="Basic and acidic residues" evidence="7">
    <location>
        <begin position="1"/>
        <end position="24"/>
    </location>
</feature>
<dbReference type="InterPro" id="IPR011701">
    <property type="entry name" value="MFS"/>
</dbReference>
<dbReference type="Proteomes" id="UP000738349">
    <property type="component" value="Unassembled WGS sequence"/>
</dbReference>
<feature type="transmembrane region" description="Helical" evidence="8">
    <location>
        <begin position="123"/>
        <end position="143"/>
    </location>
</feature>
<keyword evidence="3 8" id="KW-0812">Transmembrane</keyword>
<dbReference type="FunFam" id="1.20.1250.20:FF:000394">
    <property type="entry name" value="MFS general substrate transporter"/>
    <property type="match status" value="1"/>
</dbReference>
<protein>
    <submittedName>
        <fullName evidence="10">Major facilitator superfamily domain-containing protein</fullName>
    </submittedName>
</protein>